<organism evidence="2 3">
    <name type="scientific">Sphingobium limneticum</name>
    <dbReference type="NCBI Taxonomy" id="1007511"/>
    <lineage>
        <taxon>Bacteria</taxon>
        <taxon>Pseudomonadati</taxon>
        <taxon>Pseudomonadota</taxon>
        <taxon>Alphaproteobacteria</taxon>
        <taxon>Sphingomonadales</taxon>
        <taxon>Sphingomonadaceae</taxon>
        <taxon>Sphingobium</taxon>
    </lineage>
</organism>
<protein>
    <submittedName>
        <fullName evidence="2">Uncharacterized protein</fullName>
    </submittedName>
</protein>
<evidence type="ECO:0000313" key="3">
    <source>
        <dbReference type="Proteomes" id="UP000325933"/>
    </source>
</evidence>
<name>A0A5J5I8G5_9SPHN</name>
<dbReference type="Proteomes" id="UP000326364">
    <property type="component" value="Unassembled WGS sequence"/>
</dbReference>
<dbReference type="Proteomes" id="UP000325933">
    <property type="component" value="Unassembled WGS sequence"/>
</dbReference>
<dbReference type="RefSeq" id="WP_150424845.1">
    <property type="nucleotide sequence ID" value="NZ_VYQA01000003.1"/>
</dbReference>
<dbReference type="EMBL" id="VYQA01000003">
    <property type="protein sequence ID" value="KAA9032095.1"/>
    <property type="molecule type" value="Genomic_DNA"/>
</dbReference>
<comment type="caution">
    <text evidence="2">The sequence shown here is derived from an EMBL/GenBank/DDBJ whole genome shotgun (WGS) entry which is preliminary data.</text>
</comment>
<evidence type="ECO:0000313" key="1">
    <source>
        <dbReference type="EMBL" id="KAA9019638.1"/>
    </source>
</evidence>
<dbReference type="AlphaFoldDB" id="A0A5J5I8G5"/>
<evidence type="ECO:0000313" key="2">
    <source>
        <dbReference type="EMBL" id="KAA9032095.1"/>
    </source>
</evidence>
<sequence>MSELKNLSESPEAEMRRSTWQRVRMHRIGDRHLDTVELTVVLKDKAKQREALRRRAICKLMDYYSIPNTASAIAAAIERLWTPRVYSDLGAPPHPSTIVRWRKLAGPGANNLANLMSVRRQRRGSN</sequence>
<keyword evidence="4" id="KW-1185">Reference proteome</keyword>
<dbReference type="EMBL" id="VYQB01000003">
    <property type="protein sequence ID" value="KAA9019638.1"/>
    <property type="molecule type" value="Genomic_DNA"/>
</dbReference>
<evidence type="ECO:0000313" key="4">
    <source>
        <dbReference type="Proteomes" id="UP000326364"/>
    </source>
</evidence>
<accession>A0A5J5I8G5</accession>
<reference evidence="3 4" key="1">
    <citation type="submission" date="2019-09" db="EMBL/GenBank/DDBJ databases">
        <authorList>
            <person name="Feng G."/>
        </authorList>
    </citation>
    <scope>NUCLEOTIDE SEQUENCE [LARGE SCALE GENOMIC DNA]</scope>
    <source>
        <strain evidence="2 3">KACC 19283</strain>
        <strain evidence="1 4">KACC 19284</strain>
    </source>
</reference>
<proteinExistence type="predicted"/>
<gene>
    <name evidence="2" type="ORF">F4U95_05145</name>
    <name evidence="1" type="ORF">F4U96_05145</name>
</gene>